<accession>A0ABQ6PC30</accession>
<organism evidence="1 2">
    <name type="scientific">Novosphingobium pituita</name>
    <dbReference type="NCBI Taxonomy" id="3056842"/>
    <lineage>
        <taxon>Bacteria</taxon>
        <taxon>Pseudomonadati</taxon>
        <taxon>Pseudomonadota</taxon>
        <taxon>Alphaproteobacteria</taxon>
        <taxon>Sphingomonadales</taxon>
        <taxon>Sphingomonadaceae</taxon>
        <taxon>Novosphingobium</taxon>
    </lineage>
</organism>
<sequence>MNEQASPEKQPEKQVTEFSRMVDLRQITDAPLVLEPDEAERRRLAARFGISAIHAMRAQVRLSVDGAIIRADGRLTAAIDQACAISGEDFPVAINEALHLRFVPETQVEAEPDEEIELSANDCDDIPYSGLTFDLGEAIAQSLALAIDPFAEGPLADKARAEHNLAGDPASGPFAALSALQKKD</sequence>
<comment type="caution">
    <text evidence="1">The sequence shown here is derived from an EMBL/GenBank/DDBJ whole genome shotgun (WGS) entry which is preliminary data.</text>
</comment>
<evidence type="ECO:0000313" key="1">
    <source>
        <dbReference type="EMBL" id="GMM61977.1"/>
    </source>
</evidence>
<protein>
    <submittedName>
        <fullName evidence="1">DUF177 domain-containing protein</fullName>
    </submittedName>
</protein>
<gene>
    <name evidence="1" type="ORF">NUTIK01_27540</name>
</gene>
<dbReference type="Pfam" id="PF02620">
    <property type="entry name" value="YceD"/>
    <property type="match status" value="1"/>
</dbReference>
<evidence type="ECO:0000313" key="2">
    <source>
        <dbReference type="Proteomes" id="UP001187221"/>
    </source>
</evidence>
<proteinExistence type="predicted"/>
<dbReference type="EMBL" id="BTFW01000001">
    <property type="protein sequence ID" value="GMM61977.1"/>
    <property type="molecule type" value="Genomic_DNA"/>
</dbReference>
<dbReference type="RefSeq" id="WP_317975600.1">
    <property type="nucleotide sequence ID" value="NZ_BTFW01000001.1"/>
</dbReference>
<keyword evidence="2" id="KW-1185">Reference proteome</keyword>
<reference evidence="1 2" key="1">
    <citation type="submission" date="2023-06" db="EMBL/GenBank/DDBJ databases">
        <title>Draft genome sequence of Novosphingobium sp. strain IK01.</title>
        <authorList>
            <person name="Hatamoto M."/>
            <person name="Ikarashi T."/>
            <person name="Yamaguchi T."/>
        </authorList>
    </citation>
    <scope>NUCLEOTIDE SEQUENCE [LARGE SCALE GENOMIC DNA]</scope>
    <source>
        <strain evidence="1 2">IK01</strain>
    </source>
</reference>
<name>A0ABQ6PC30_9SPHN</name>
<dbReference type="InterPro" id="IPR003772">
    <property type="entry name" value="YceD"/>
</dbReference>
<dbReference type="Proteomes" id="UP001187221">
    <property type="component" value="Unassembled WGS sequence"/>
</dbReference>